<proteinExistence type="predicted"/>
<name>A0AAD7EF56_9AGAR</name>
<sequence>MKILFSFLFALILSVDTFAVLVPNAQAGDESGLEARAKAKVAAKKPVVKAPVVVLFPFNIFFSISTFRFAEEACREACCKPAVKPVVKPVAKPATKPAVQPVTKPVAKPATPVASPVAKPTATPSAVATPAAQPSAVATPAVKPSAVPAASCPIKKPAAKTAATKTAAKDVKAKVKRMFETVTRNIRIANRIFFGLIQPRLTTGNEFVGWHGTNNDTADLWGSRGEIVRPVTAEGQTKGKSGLDAELGPGLYISDTLGVAEAAAAINAKNNNLKGKICAIFAKSSATNENQMLIPESQNPRFEAQCFDLVGLNSAGAAALEAAAPATSVLNKATKYTTASIITAWGIRQEDAQLAQAMVAAFERPAGAAADQGCVELVDEIIDCFGEDSDALKVCSLVCRAWIPHCRSHLFETGTLVSDSNILGFCDFLQSPGCTFLQHVRRIDTTRYYWDPDDPRSHLNRLAAGLCRLTRVVALEMAFHLDPLRTEMQTRFNAGFFAILPHITVLTLYSRNPLTLRVPLIDIISRCHVLQELYIFGAGSVAPPPPRATPPPGLHRLTFGLATSPAILLWLNAAEHLPNVDSITLSVLYPGEAPYISAALQKVGGALRHLELSVHVKSDLDSWNVYDLSLHPHLRTLSIRYLSQGIAELEASFHVRLLALITKLIAGPALESLSIYFRATVSTFDWGALEAFLSSARFPRLREVVIECKPGEVQFRRWSSSRVPVYSVSYLTIVSSGYPSGYWHRYGQRASQNTHRATDWRARMVLKAIIARTSM</sequence>
<keyword evidence="3" id="KW-1185">Reference proteome</keyword>
<reference evidence="2" key="1">
    <citation type="submission" date="2023-03" db="EMBL/GenBank/DDBJ databases">
        <title>Massive genome expansion in bonnet fungi (Mycena s.s.) driven by repeated elements and novel gene families across ecological guilds.</title>
        <authorList>
            <consortium name="Lawrence Berkeley National Laboratory"/>
            <person name="Harder C.B."/>
            <person name="Miyauchi S."/>
            <person name="Viragh M."/>
            <person name="Kuo A."/>
            <person name="Thoen E."/>
            <person name="Andreopoulos B."/>
            <person name="Lu D."/>
            <person name="Skrede I."/>
            <person name="Drula E."/>
            <person name="Henrissat B."/>
            <person name="Morin E."/>
            <person name="Kohler A."/>
            <person name="Barry K."/>
            <person name="LaButti K."/>
            <person name="Morin E."/>
            <person name="Salamov A."/>
            <person name="Lipzen A."/>
            <person name="Mereny Z."/>
            <person name="Hegedus B."/>
            <person name="Baldrian P."/>
            <person name="Stursova M."/>
            <person name="Weitz H."/>
            <person name="Taylor A."/>
            <person name="Grigoriev I.V."/>
            <person name="Nagy L.G."/>
            <person name="Martin F."/>
            <person name="Kauserud H."/>
        </authorList>
    </citation>
    <scope>NUCLEOTIDE SEQUENCE</scope>
    <source>
        <strain evidence="2">CBHHK002</strain>
    </source>
</reference>
<feature type="signal peptide" evidence="1">
    <location>
        <begin position="1"/>
        <end position="19"/>
    </location>
</feature>
<evidence type="ECO:0000313" key="2">
    <source>
        <dbReference type="EMBL" id="KAJ7319026.1"/>
    </source>
</evidence>
<feature type="chain" id="PRO_5042104256" evidence="1">
    <location>
        <begin position="20"/>
        <end position="775"/>
    </location>
</feature>
<dbReference type="Proteomes" id="UP001218218">
    <property type="component" value="Unassembled WGS sequence"/>
</dbReference>
<evidence type="ECO:0000313" key="3">
    <source>
        <dbReference type="Proteomes" id="UP001218218"/>
    </source>
</evidence>
<comment type="caution">
    <text evidence="2">The sequence shown here is derived from an EMBL/GenBank/DDBJ whole genome shotgun (WGS) entry which is preliminary data.</text>
</comment>
<protein>
    <submittedName>
        <fullName evidence="2">Uncharacterized protein</fullName>
    </submittedName>
</protein>
<organism evidence="2 3">
    <name type="scientific">Mycena albidolilacea</name>
    <dbReference type="NCBI Taxonomy" id="1033008"/>
    <lineage>
        <taxon>Eukaryota</taxon>
        <taxon>Fungi</taxon>
        <taxon>Dikarya</taxon>
        <taxon>Basidiomycota</taxon>
        <taxon>Agaricomycotina</taxon>
        <taxon>Agaricomycetes</taxon>
        <taxon>Agaricomycetidae</taxon>
        <taxon>Agaricales</taxon>
        <taxon>Marasmiineae</taxon>
        <taxon>Mycenaceae</taxon>
        <taxon>Mycena</taxon>
    </lineage>
</organism>
<gene>
    <name evidence="2" type="ORF">DFH08DRAFT_1086367</name>
</gene>
<accession>A0AAD7EF56</accession>
<dbReference type="SUPFAM" id="SSF52047">
    <property type="entry name" value="RNI-like"/>
    <property type="match status" value="1"/>
</dbReference>
<dbReference type="EMBL" id="JARIHO010000055">
    <property type="protein sequence ID" value="KAJ7319026.1"/>
    <property type="molecule type" value="Genomic_DNA"/>
</dbReference>
<dbReference type="AlphaFoldDB" id="A0AAD7EF56"/>
<evidence type="ECO:0000256" key="1">
    <source>
        <dbReference type="SAM" id="SignalP"/>
    </source>
</evidence>
<keyword evidence="1" id="KW-0732">Signal</keyword>